<evidence type="ECO:0000256" key="6">
    <source>
        <dbReference type="ARBA" id="ARBA00022475"/>
    </source>
</evidence>
<evidence type="ECO:0000259" key="14">
    <source>
        <dbReference type="Pfam" id="PF02687"/>
    </source>
</evidence>
<gene>
    <name evidence="16" type="ORF">FO059_13555</name>
</gene>
<evidence type="ECO:0000256" key="3">
    <source>
        <dbReference type="ARBA" id="ARBA00007379"/>
    </source>
</evidence>
<dbReference type="PANTHER" id="PTHR47755">
    <property type="entry name" value="CELL DIVISION PROTEIN FTSX"/>
    <property type="match status" value="1"/>
</dbReference>
<dbReference type="KEGG" id="toy:FO059_13555"/>
<dbReference type="InterPro" id="IPR040690">
    <property type="entry name" value="FtsX_ECD"/>
</dbReference>
<keyword evidence="11 12" id="KW-0131">Cell cycle</keyword>
<dbReference type="GO" id="GO:0005886">
    <property type="term" value="C:plasma membrane"/>
    <property type="evidence" value="ECO:0007669"/>
    <property type="project" value="UniProtKB-SubCell"/>
</dbReference>
<evidence type="ECO:0000256" key="11">
    <source>
        <dbReference type="ARBA" id="ARBA00023306"/>
    </source>
</evidence>
<protein>
    <recommendedName>
        <fullName evidence="5 12">Cell division protein FtsX</fullName>
    </recommendedName>
</protein>
<accession>A0A516X508</accession>
<feature type="transmembrane region" description="Helical" evidence="13">
    <location>
        <begin position="273"/>
        <end position="298"/>
    </location>
</feature>
<dbReference type="InterPro" id="IPR003838">
    <property type="entry name" value="ABC3_permease_C"/>
</dbReference>
<evidence type="ECO:0000256" key="10">
    <source>
        <dbReference type="ARBA" id="ARBA00023136"/>
    </source>
</evidence>
<dbReference type="GO" id="GO:0051301">
    <property type="term" value="P:cell division"/>
    <property type="evidence" value="ECO:0007669"/>
    <property type="project" value="UniProtKB-KW"/>
</dbReference>
<feature type="transmembrane region" description="Helical" evidence="13">
    <location>
        <begin position="21"/>
        <end position="42"/>
    </location>
</feature>
<feature type="domain" description="FtsX extracellular" evidence="15">
    <location>
        <begin position="56"/>
        <end position="155"/>
    </location>
</feature>
<evidence type="ECO:0000256" key="5">
    <source>
        <dbReference type="ARBA" id="ARBA00021907"/>
    </source>
</evidence>
<keyword evidence="7 12" id="KW-0132">Cell division</keyword>
<dbReference type="InterPro" id="IPR004513">
    <property type="entry name" value="FtsX"/>
</dbReference>
<dbReference type="OrthoDB" id="9812531at2"/>
<feature type="transmembrane region" description="Helical" evidence="13">
    <location>
        <begin position="175"/>
        <end position="200"/>
    </location>
</feature>
<proteinExistence type="inferred from homology"/>
<keyword evidence="17" id="KW-1185">Reference proteome</keyword>
<dbReference type="Pfam" id="PF18075">
    <property type="entry name" value="FtsX_ECD"/>
    <property type="match status" value="1"/>
</dbReference>
<comment type="function">
    <text evidence="1">Part of the ABC transporter FtsEX involved in cellular division.</text>
</comment>
<dbReference type="AlphaFoldDB" id="A0A516X508"/>
<feature type="domain" description="ABC3 transporter permease C-terminal" evidence="14">
    <location>
        <begin position="179"/>
        <end position="288"/>
    </location>
</feature>
<comment type="similarity">
    <text evidence="3 12">Belongs to the ABC-4 integral membrane protein family. FtsX subfamily.</text>
</comment>
<dbReference type="NCBIfam" id="NF038346">
    <property type="entry name" value="FtsX_actino"/>
    <property type="match status" value="1"/>
</dbReference>
<evidence type="ECO:0000256" key="1">
    <source>
        <dbReference type="ARBA" id="ARBA00003552"/>
    </source>
</evidence>
<keyword evidence="8 13" id="KW-0812">Transmembrane</keyword>
<reference evidence="16 17" key="1">
    <citation type="submission" date="2019-07" db="EMBL/GenBank/DDBJ databases">
        <title>Tomitella cavernea sp. nov., an actinomycete isolated from soil.</title>
        <authorList>
            <person name="Cheng J."/>
        </authorList>
    </citation>
    <scope>NUCLEOTIDE SEQUENCE [LARGE SCALE GENOMIC DNA]</scope>
    <source>
        <strain evidence="16 17">HY188</strain>
    </source>
</reference>
<dbReference type="InterPro" id="IPR047929">
    <property type="entry name" value="FtsX_actino"/>
</dbReference>
<reference evidence="16 17" key="2">
    <citation type="submission" date="2019-07" db="EMBL/GenBank/DDBJ databases">
        <authorList>
            <person name="Huang Y."/>
        </authorList>
    </citation>
    <scope>NUCLEOTIDE SEQUENCE [LARGE SCALE GENOMIC DNA]</scope>
    <source>
        <strain evidence="16 17">HY188</strain>
    </source>
</reference>
<organism evidence="16 17">
    <name type="scientific">Tomitella fengzijianii</name>
    <dbReference type="NCBI Taxonomy" id="2597660"/>
    <lineage>
        <taxon>Bacteria</taxon>
        <taxon>Bacillati</taxon>
        <taxon>Actinomycetota</taxon>
        <taxon>Actinomycetes</taxon>
        <taxon>Mycobacteriales</taxon>
        <taxon>Tomitella</taxon>
    </lineage>
</organism>
<evidence type="ECO:0000256" key="7">
    <source>
        <dbReference type="ARBA" id="ARBA00022618"/>
    </source>
</evidence>
<evidence type="ECO:0000259" key="15">
    <source>
        <dbReference type="Pfam" id="PF18075"/>
    </source>
</evidence>
<dbReference type="Pfam" id="PF02687">
    <property type="entry name" value="FtsX"/>
    <property type="match status" value="1"/>
</dbReference>
<evidence type="ECO:0000256" key="4">
    <source>
        <dbReference type="ARBA" id="ARBA00011160"/>
    </source>
</evidence>
<feature type="transmembrane region" description="Helical" evidence="13">
    <location>
        <begin position="221"/>
        <end position="245"/>
    </location>
</feature>
<keyword evidence="10 12" id="KW-0472">Membrane</keyword>
<keyword evidence="6 12" id="KW-1003">Cell membrane</keyword>
<evidence type="ECO:0000256" key="12">
    <source>
        <dbReference type="PIRNR" id="PIRNR003097"/>
    </source>
</evidence>
<dbReference type="Gene3D" id="3.30.70.3040">
    <property type="match status" value="1"/>
</dbReference>
<evidence type="ECO:0000313" key="17">
    <source>
        <dbReference type="Proteomes" id="UP000317344"/>
    </source>
</evidence>
<dbReference type="PANTHER" id="PTHR47755:SF1">
    <property type="entry name" value="CELL DIVISION PROTEIN FTSX"/>
    <property type="match status" value="1"/>
</dbReference>
<evidence type="ECO:0000256" key="13">
    <source>
        <dbReference type="SAM" id="Phobius"/>
    </source>
</evidence>
<evidence type="ECO:0000256" key="2">
    <source>
        <dbReference type="ARBA" id="ARBA00004651"/>
    </source>
</evidence>
<sequence length="300" mass="32693">MRAKFVFTEVLQGLRRNITMTVAMIITTAISIGLLGSGLLVVQMSNATEQIYLDRVEVELFLTDDVSTNDPDCTQATCTELRQDLAEAAGQSSVTFVSRDEAYKIYQQQFASDPEMLSLVRPEALPASFKVKVDDQKLFGELDREFSDRTGVQRVRTQADLVDRLFSVLDGIRNAAFAVALVQGVGAVLLIANMIQIAALSRRTEVGIMRLVGASRWYTQLPFLLEVVVAAVVGSVLAVGGLFAANNLFIKDVLSDLYSSNIIARITDADIGLVAPILIAVSAVLAAVTGWITLRLYVRE</sequence>
<evidence type="ECO:0000256" key="9">
    <source>
        <dbReference type="ARBA" id="ARBA00022989"/>
    </source>
</evidence>
<evidence type="ECO:0000313" key="16">
    <source>
        <dbReference type="EMBL" id="QDQ98147.1"/>
    </source>
</evidence>
<keyword evidence="9 13" id="KW-1133">Transmembrane helix</keyword>
<dbReference type="Proteomes" id="UP000317344">
    <property type="component" value="Chromosome"/>
</dbReference>
<evidence type="ECO:0000256" key="8">
    <source>
        <dbReference type="ARBA" id="ARBA00022692"/>
    </source>
</evidence>
<name>A0A516X508_9ACTN</name>
<dbReference type="RefSeq" id="WP_143909537.1">
    <property type="nucleotide sequence ID" value="NZ_CP041765.1"/>
</dbReference>
<dbReference type="PIRSF" id="PIRSF003097">
    <property type="entry name" value="FtsX"/>
    <property type="match status" value="1"/>
</dbReference>
<comment type="subunit">
    <text evidence="4">Forms a membrane-associated complex with FtsE.</text>
</comment>
<dbReference type="EMBL" id="CP041765">
    <property type="protein sequence ID" value="QDQ98147.1"/>
    <property type="molecule type" value="Genomic_DNA"/>
</dbReference>
<comment type="subcellular location">
    <subcellularLocation>
        <location evidence="2">Cell membrane</location>
        <topology evidence="2">Multi-pass membrane protein</topology>
    </subcellularLocation>
</comment>